<protein>
    <submittedName>
        <fullName evidence="2">Uncharacterized protein</fullName>
    </submittedName>
</protein>
<proteinExistence type="inferred from homology"/>
<accession>A0A4P9ZTD6</accession>
<dbReference type="Pfam" id="PF10209">
    <property type="entry name" value="DUF2340"/>
    <property type="match status" value="1"/>
</dbReference>
<evidence type="ECO:0000313" key="2">
    <source>
        <dbReference type="EMBL" id="RKP36846.1"/>
    </source>
</evidence>
<dbReference type="EMBL" id="ML002586">
    <property type="protein sequence ID" value="RKP36846.1"/>
    <property type="molecule type" value="Genomic_DNA"/>
</dbReference>
<keyword evidence="3" id="KW-1185">Reference proteome</keyword>
<dbReference type="PANTHER" id="PTHR18444">
    <property type="entry name" value="UPF0538 FAMILY MEMBER"/>
    <property type="match status" value="1"/>
</dbReference>
<dbReference type="Proteomes" id="UP000268162">
    <property type="component" value="Unassembled WGS sequence"/>
</dbReference>
<evidence type="ECO:0000256" key="1">
    <source>
        <dbReference type="ARBA" id="ARBA00007176"/>
    </source>
</evidence>
<comment type="similarity">
    <text evidence="1">Belongs to the UPF0538 family.</text>
</comment>
<dbReference type="AlphaFoldDB" id="A0A4P9ZTD6"/>
<organism evidence="2 3">
    <name type="scientific">Dimargaris cristalligena</name>
    <dbReference type="NCBI Taxonomy" id="215637"/>
    <lineage>
        <taxon>Eukaryota</taxon>
        <taxon>Fungi</taxon>
        <taxon>Fungi incertae sedis</taxon>
        <taxon>Zoopagomycota</taxon>
        <taxon>Kickxellomycotina</taxon>
        <taxon>Dimargaritomycetes</taxon>
        <taxon>Dimargaritales</taxon>
        <taxon>Dimargaritaceae</taxon>
        <taxon>Dimargaris</taxon>
    </lineage>
</organism>
<dbReference type="PANTHER" id="PTHR18444:SF9">
    <property type="entry name" value="UPF0538 PROTEIN C2ORF76"/>
    <property type="match status" value="1"/>
</dbReference>
<reference evidence="3" key="1">
    <citation type="journal article" date="2018" name="Nat. Microbiol.">
        <title>Leveraging single-cell genomics to expand the fungal tree of life.</title>
        <authorList>
            <person name="Ahrendt S.R."/>
            <person name="Quandt C.A."/>
            <person name="Ciobanu D."/>
            <person name="Clum A."/>
            <person name="Salamov A."/>
            <person name="Andreopoulos B."/>
            <person name="Cheng J.F."/>
            <person name="Woyke T."/>
            <person name="Pelin A."/>
            <person name="Henrissat B."/>
            <person name="Reynolds N.K."/>
            <person name="Benny G.L."/>
            <person name="Smith M.E."/>
            <person name="James T.Y."/>
            <person name="Grigoriev I.V."/>
        </authorList>
    </citation>
    <scope>NUCLEOTIDE SEQUENCE [LARGE SCALE GENOMIC DNA]</scope>
    <source>
        <strain evidence="3">RSA 468</strain>
    </source>
</reference>
<sequence length="127" mass="14660">MADANKGVVTVRLIKSFEYRTFKNVVLKNIDFAQTTVGDLKKQIQHETATGTGMRPFRTVEYDTLKIYTKAHGSKTNNLIVNLDRDDWVLKNDADMLDYCGIANETELSYFNRAAFEEFKKNPEVKW</sequence>
<dbReference type="InterPro" id="IPR018794">
    <property type="entry name" value="UPF0538"/>
</dbReference>
<evidence type="ECO:0000313" key="3">
    <source>
        <dbReference type="Proteomes" id="UP000268162"/>
    </source>
</evidence>
<name>A0A4P9ZTD6_9FUNG</name>
<gene>
    <name evidence="2" type="ORF">BJ085DRAFT_15809</name>
</gene>